<dbReference type="AlphaFoldDB" id="A0A819R8C6"/>
<name>A0A819R8C6_9BILA</name>
<accession>A0A819R8C6</accession>
<evidence type="ECO:0000313" key="1">
    <source>
        <dbReference type="EMBL" id="CAF0940837.1"/>
    </source>
</evidence>
<evidence type="ECO:0000313" key="2">
    <source>
        <dbReference type="EMBL" id="CAF4043007.1"/>
    </source>
</evidence>
<dbReference type="OrthoDB" id="10027966at2759"/>
<organism evidence="2 3">
    <name type="scientific">Rotaria sordida</name>
    <dbReference type="NCBI Taxonomy" id="392033"/>
    <lineage>
        <taxon>Eukaryota</taxon>
        <taxon>Metazoa</taxon>
        <taxon>Spiralia</taxon>
        <taxon>Gnathifera</taxon>
        <taxon>Rotifera</taxon>
        <taxon>Eurotatoria</taxon>
        <taxon>Bdelloidea</taxon>
        <taxon>Philodinida</taxon>
        <taxon>Philodinidae</taxon>
        <taxon>Rotaria</taxon>
    </lineage>
</organism>
<dbReference type="Proteomes" id="UP000663823">
    <property type="component" value="Unassembled WGS sequence"/>
</dbReference>
<evidence type="ECO:0000313" key="3">
    <source>
        <dbReference type="Proteomes" id="UP000663823"/>
    </source>
</evidence>
<comment type="caution">
    <text evidence="2">The sequence shown here is derived from an EMBL/GenBank/DDBJ whole genome shotgun (WGS) entry which is preliminary data.</text>
</comment>
<reference evidence="2" key="1">
    <citation type="submission" date="2021-02" db="EMBL/GenBank/DDBJ databases">
        <authorList>
            <person name="Nowell W R."/>
        </authorList>
    </citation>
    <scope>NUCLEOTIDE SEQUENCE</scope>
</reference>
<proteinExistence type="predicted"/>
<dbReference type="EMBL" id="CAJOAX010008820">
    <property type="protein sequence ID" value="CAF4043007.1"/>
    <property type="molecule type" value="Genomic_DNA"/>
</dbReference>
<dbReference type="EMBL" id="CAJNOO010000429">
    <property type="protein sequence ID" value="CAF0940837.1"/>
    <property type="molecule type" value="Genomic_DNA"/>
</dbReference>
<sequence>MPKKQFLKQLSIEEAQDAAMDYEDEHYRESYDLLFNQLLINIKQIPFQKIIQNDLQYGNTVHYNKEAHSLVWLYTADRKVIDKLMVYSFRFGNDCNPEFYRNFETKFHHLFLPVPGIRHKYDGWYECIGRELLDYVDEYLNIERIVQNRIPHKTRLFIHQEQERIDIQFNFSSIHARITITFEPGYPEFRRP</sequence>
<protein>
    <submittedName>
        <fullName evidence="2">Uncharacterized protein</fullName>
    </submittedName>
</protein>
<gene>
    <name evidence="2" type="ORF">OTI717_LOCUS31230</name>
    <name evidence="1" type="ORF">RFH988_LOCUS11071</name>
</gene>
<dbReference type="Proteomes" id="UP000663882">
    <property type="component" value="Unassembled WGS sequence"/>
</dbReference>